<organism evidence="6 7">
    <name type="scientific">Streptomyces rubrolavendulae</name>
    <dbReference type="NCBI Taxonomy" id="285473"/>
    <lineage>
        <taxon>Bacteria</taxon>
        <taxon>Bacillati</taxon>
        <taxon>Actinomycetota</taxon>
        <taxon>Actinomycetes</taxon>
        <taxon>Kitasatosporales</taxon>
        <taxon>Streptomycetaceae</taxon>
        <taxon>Streptomyces</taxon>
    </lineage>
</organism>
<gene>
    <name evidence="6" type="primary">hcaR_2</name>
    <name evidence="6" type="ORF">A4G23_04817</name>
</gene>
<dbReference type="Proteomes" id="UP000095349">
    <property type="component" value="Chromosome"/>
</dbReference>
<keyword evidence="4" id="KW-0804">Transcription</keyword>
<feature type="domain" description="HTH lysR-type" evidence="5">
    <location>
        <begin position="26"/>
        <end position="83"/>
    </location>
</feature>
<dbReference type="PANTHER" id="PTHR30346:SF30">
    <property type="entry name" value="SMALL NEUTRAL PROTEASE REGULATORY PROTEIN"/>
    <property type="match status" value="1"/>
</dbReference>
<reference evidence="6 7" key="1">
    <citation type="submission" date="2016-09" db="EMBL/GenBank/DDBJ databases">
        <title>Streptomyces rubrolavendulae MJM4426 Genome sequencing and assembly.</title>
        <authorList>
            <person name="Kim J.-G."/>
        </authorList>
    </citation>
    <scope>NUCLEOTIDE SEQUENCE [LARGE SCALE GENOMIC DNA]</scope>
    <source>
        <strain evidence="6 7">MJM4426</strain>
    </source>
</reference>
<dbReference type="GO" id="GO:0003700">
    <property type="term" value="F:DNA-binding transcription factor activity"/>
    <property type="evidence" value="ECO:0007669"/>
    <property type="project" value="InterPro"/>
</dbReference>
<dbReference type="SUPFAM" id="SSF53850">
    <property type="entry name" value="Periplasmic binding protein-like II"/>
    <property type="match status" value="1"/>
</dbReference>
<dbReference type="GO" id="GO:0032993">
    <property type="term" value="C:protein-DNA complex"/>
    <property type="evidence" value="ECO:0007669"/>
    <property type="project" value="TreeGrafter"/>
</dbReference>
<dbReference type="PRINTS" id="PR00039">
    <property type="entry name" value="HTHLYSR"/>
</dbReference>
<dbReference type="InterPro" id="IPR036390">
    <property type="entry name" value="WH_DNA-bd_sf"/>
</dbReference>
<dbReference type="PATRIC" id="fig|285473.5.peg.5075"/>
<keyword evidence="2" id="KW-0805">Transcription regulation</keyword>
<evidence type="ECO:0000256" key="4">
    <source>
        <dbReference type="ARBA" id="ARBA00023163"/>
    </source>
</evidence>
<dbReference type="InterPro" id="IPR005119">
    <property type="entry name" value="LysR_subst-bd"/>
</dbReference>
<accession>A0A1D8G8Z6</accession>
<dbReference type="EMBL" id="CP017316">
    <property type="protein sequence ID" value="AOT61925.1"/>
    <property type="molecule type" value="Genomic_DNA"/>
</dbReference>
<dbReference type="GO" id="GO:0003677">
    <property type="term" value="F:DNA binding"/>
    <property type="evidence" value="ECO:0007669"/>
    <property type="project" value="UniProtKB-KW"/>
</dbReference>
<evidence type="ECO:0000256" key="1">
    <source>
        <dbReference type="ARBA" id="ARBA00009437"/>
    </source>
</evidence>
<keyword evidence="7" id="KW-1185">Reference proteome</keyword>
<dbReference type="AlphaFoldDB" id="A0A1D8G8Z6"/>
<protein>
    <submittedName>
        <fullName evidence="6">Hca operon transcriptional activator</fullName>
    </submittedName>
</protein>
<dbReference type="PANTHER" id="PTHR30346">
    <property type="entry name" value="TRANSCRIPTIONAL DUAL REGULATOR HCAR-RELATED"/>
    <property type="match status" value="1"/>
</dbReference>
<dbReference type="SUPFAM" id="SSF46785">
    <property type="entry name" value="Winged helix' DNA-binding domain"/>
    <property type="match status" value="1"/>
</dbReference>
<evidence type="ECO:0000256" key="2">
    <source>
        <dbReference type="ARBA" id="ARBA00023015"/>
    </source>
</evidence>
<dbReference type="Gene3D" id="3.40.190.290">
    <property type="match status" value="1"/>
</dbReference>
<name>A0A1D8G8Z6_9ACTN</name>
<dbReference type="STRING" id="285473.A4G23_04817"/>
<dbReference type="Pfam" id="PF00126">
    <property type="entry name" value="HTH_1"/>
    <property type="match status" value="1"/>
</dbReference>
<dbReference type="Pfam" id="PF03466">
    <property type="entry name" value="LysR_substrate"/>
    <property type="match status" value="1"/>
</dbReference>
<evidence type="ECO:0000313" key="6">
    <source>
        <dbReference type="EMBL" id="AOT61925.1"/>
    </source>
</evidence>
<dbReference type="KEGG" id="srn:A4G23_04817"/>
<proteinExistence type="inferred from homology"/>
<comment type="similarity">
    <text evidence="1">Belongs to the LysR transcriptional regulatory family.</text>
</comment>
<evidence type="ECO:0000259" key="5">
    <source>
        <dbReference type="PROSITE" id="PS50931"/>
    </source>
</evidence>
<dbReference type="InterPro" id="IPR000847">
    <property type="entry name" value="LysR_HTH_N"/>
</dbReference>
<dbReference type="Gene3D" id="1.10.10.10">
    <property type="entry name" value="Winged helix-like DNA-binding domain superfamily/Winged helix DNA-binding domain"/>
    <property type="match status" value="1"/>
</dbReference>
<dbReference type="InterPro" id="IPR036388">
    <property type="entry name" value="WH-like_DNA-bd_sf"/>
</dbReference>
<dbReference type="PROSITE" id="PS50931">
    <property type="entry name" value="HTH_LYSR"/>
    <property type="match status" value="1"/>
</dbReference>
<evidence type="ECO:0000256" key="3">
    <source>
        <dbReference type="ARBA" id="ARBA00023125"/>
    </source>
</evidence>
<evidence type="ECO:0000313" key="7">
    <source>
        <dbReference type="Proteomes" id="UP000095349"/>
    </source>
</evidence>
<keyword evidence="3" id="KW-0238">DNA-binding</keyword>
<sequence>MRGAERVAPDLWCQVTRTGLNTVMDLQFRHLRQLCVVSETGSLNKAAAALGLPQPALSRQIRRLEQLFGGPLFERDQHGARPTPLGTTVLEHAQTIIRSLDDHGERVRDHRSPCRRVLRVGGTACGVFYEPLLGALRKLPSGERVQVVSPHTTRELIDLLREGEIDIALRDHQSADGAPPPGDGSIAHLQWAESPVLLAVAADRPPATADRLTMADLAGAEWISCTGPDACDEGLRRLCARYGFAPRITHDIVVSGPRCQVIRHQGCVALTQAYRPLQPGVVRRRVADLDMRVRHLVAYRRESWIAARVPHLAALLAAAHRDLSRRAEA</sequence>